<dbReference type="CDD" id="cd18316">
    <property type="entry name" value="BTB_POZ_KCTD-like"/>
    <property type="match status" value="1"/>
</dbReference>
<sequence>MSEATAIVMFNVGGRHFEVSRTLINEISDTVLGKLVSDTWNDDPGKAVFIDRDGDIFANILNYLRYGSLQVLHHTIRLLSLVNNSIELPITIPRSMFDRELDYYGISSTQGIAEQESLAKTCQSFTDLFDRTKNKHHAFFLALEFHYQFSRYKVESKSELYRIRVNEGDRLYDFTMECRKNKYLVLDDYLMKYFGLSIHETKEKKENSKSPPSKIDFVICVKK</sequence>
<evidence type="ECO:0000313" key="2">
    <source>
        <dbReference type="EMBL" id="KAL3764476.1"/>
    </source>
</evidence>
<keyword evidence="3" id="KW-1185">Reference proteome</keyword>
<dbReference type="InterPro" id="IPR000210">
    <property type="entry name" value="BTB/POZ_dom"/>
</dbReference>
<accession>A0ABD3MK62</accession>
<feature type="domain" description="BTB" evidence="1">
    <location>
        <begin position="6"/>
        <end position="73"/>
    </location>
</feature>
<evidence type="ECO:0000259" key="1">
    <source>
        <dbReference type="PROSITE" id="PS50097"/>
    </source>
</evidence>
<dbReference type="EMBL" id="JALLAZ020001773">
    <property type="protein sequence ID" value="KAL3764476.1"/>
    <property type="molecule type" value="Genomic_DNA"/>
</dbReference>
<organism evidence="2 3">
    <name type="scientific">Stephanodiscus triporus</name>
    <dbReference type="NCBI Taxonomy" id="2934178"/>
    <lineage>
        <taxon>Eukaryota</taxon>
        <taxon>Sar</taxon>
        <taxon>Stramenopiles</taxon>
        <taxon>Ochrophyta</taxon>
        <taxon>Bacillariophyta</taxon>
        <taxon>Coscinodiscophyceae</taxon>
        <taxon>Thalassiosirophycidae</taxon>
        <taxon>Stephanodiscales</taxon>
        <taxon>Stephanodiscaceae</taxon>
        <taxon>Stephanodiscus</taxon>
    </lineage>
</organism>
<dbReference type="Gene3D" id="3.30.710.10">
    <property type="entry name" value="Potassium Channel Kv1.1, Chain A"/>
    <property type="match status" value="1"/>
</dbReference>
<name>A0ABD3MK62_9STRA</name>
<comment type="caution">
    <text evidence="2">The sequence shown here is derived from an EMBL/GenBank/DDBJ whole genome shotgun (WGS) entry which is preliminary data.</text>
</comment>
<dbReference type="PANTHER" id="PTHR14499:SF136">
    <property type="entry name" value="GH08630P"/>
    <property type="match status" value="1"/>
</dbReference>
<dbReference type="SUPFAM" id="SSF54695">
    <property type="entry name" value="POZ domain"/>
    <property type="match status" value="1"/>
</dbReference>
<dbReference type="InterPro" id="IPR003131">
    <property type="entry name" value="T1-type_BTB"/>
</dbReference>
<dbReference type="InterPro" id="IPR011333">
    <property type="entry name" value="SKP1/BTB/POZ_sf"/>
</dbReference>
<reference evidence="2 3" key="1">
    <citation type="submission" date="2024-10" db="EMBL/GenBank/DDBJ databases">
        <title>Updated reference genomes for cyclostephanoid diatoms.</title>
        <authorList>
            <person name="Roberts W.R."/>
            <person name="Alverson A.J."/>
        </authorList>
    </citation>
    <scope>NUCLEOTIDE SEQUENCE [LARGE SCALE GENOMIC DNA]</scope>
    <source>
        <strain evidence="2 3">AJA276-08</strain>
    </source>
</reference>
<gene>
    <name evidence="2" type="ORF">ACHAW5_000140</name>
</gene>
<dbReference type="PROSITE" id="PS50097">
    <property type="entry name" value="BTB"/>
    <property type="match status" value="1"/>
</dbReference>
<dbReference type="Pfam" id="PF02214">
    <property type="entry name" value="BTB_2"/>
    <property type="match status" value="1"/>
</dbReference>
<dbReference type="Proteomes" id="UP001530315">
    <property type="component" value="Unassembled WGS sequence"/>
</dbReference>
<dbReference type="PANTHER" id="PTHR14499">
    <property type="entry name" value="POTASSIUM CHANNEL TETRAMERIZATION DOMAIN-CONTAINING"/>
    <property type="match status" value="1"/>
</dbReference>
<proteinExistence type="predicted"/>
<evidence type="ECO:0000313" key="3">
    <source>
        <dbReference type="Proteomes" id="UP001530315"/>
    </source>
</evidence>
<protein>
    <recommendedName>
        <fullName evidence="1">BTB domain-containing protein</fullName>
    </recommendedName>
</protein>
<dbReference type="AlphaFoldDB" id="A0ABD3MK62"/>